<organism evidence="1">
    <name type="scientific">bioreactor metagenome</name>
    <dbReference type="NCBI Taxonomy" id="1076179"/>
    <lineage>
        <taxon>unclassified sequences</taxon>
        <taxon>metagenomes</taxon>
        <taxon>ecological metagenomes</taxon>
    </lineage>
</organism>
<proteinExistence type="predicted"/>
<evidence type="ECO:0000313" key="1">
    <source>
        <dbReference type="EMBL" id="MPN58332.1"/>
    </source>
</evidence>
<accession>A0A645J5C2</accession>
<name>A0A645J5C2_9ZZZZ</name>
<gene>
    <name evidence="1" type="ORF">SDC9_206036</name>
</gene>
<reference evidence="1" key="1">
    <citation type="submission" date="2019-08" db="EMBL/GenBank/DDBJ databases">
        <authorList>
            <person name="Kucharzyk K."/>
            <person name="Murdoch R.W."/>
            <person name="Higgins S."/>
            <person name="Loffler F."/>
        </authorList>
    </citation>
    <scope>NUCLEOTIDE SEQUENCE</scope>
</reference>
<dbReference type="AlphaFoldDB" id="A0A645J5C2"/>
<sequence>MRHAHPLRDPAGHEIHFIFICTGNEHRDVGVSLFYPRLCEYARAGAVSPNHHYVKRAFGSIGPLFAVLDDDYVMSVGRKVFRYAVSDLARPDKHDAQNGSPSFQELILKTDKYITIVWRFYKSLPAIFAV</sequence>
<dbReference type="EMBL" id="VSSQ01130886">
    <property type="protein sequence ID" value="MPN58332.1"/>
    <property type="molecule type" value="Genomic_DNA"/>
</dbReference>
<comment type="caution">
    <text evidence="1">The sequence shown here is derived from an EMBL/GenBank/DDBJ whole genome shotgun (WGS) entry which is preliminary data.</text>
</comment>
<protein>
    <submittedName>
        <fullName evidence="1">Uncharacterized protein</fullName>
    </submittedName>
</protein>